<evidence type="ECO:0000313" key="2">
    <source>
        <dbReference type="Proteomes" id="UP000664032"/>
    </source>
</evidence>
<name>A0ACB8H5W7_PSICU</name>
<accession>A0ACB8H5W7</accession>
<evidence type="ECO:0000313" key="1">
    <source>
        <dbReference type="EMBL" id="KAH9483178.1"/>
    </source>
</evidence>
<protein>
    <submittedName>
        <fullName evidence="1">Uncharacterized protein</fullName>
    </submittedName>
</protein>
<dbReference type="EMBL" id="JAFIQS020000004">
    <property type="protein sequence ID" value="KAH9483178.1"/>
    <property type="molecule type" value="Genomic_DNA"/>
</dbReference>
<gene>
    <name evidence="1" type="ORF">JR316_0005282</name>
</gene>
<dbReference type="Proteomes" id="UP000664032">
    <property type="component" value="Unassembled WGS sequence"/>
</dbReference>
<reference evidence="1" key="1">
    <citation type="submission" date="2021-10" db="EMBL/GenBank/DDBJ databases">
        <title>Psilocybe cubensis genome.</title>
        <authorList>
            <person name="Mckernan K.J."/>
            <person name="Crawford S."/>
            <person name="Trippe A."/>
            <person name="Kane L.T."/>
            <person name="Mclaughlin S."/>
        </authorList>
    </citation>
    <scope>NUCLEOTIDE SEQUENCE</scope>
    <source>
        <strain evidence="1">MGC-MH-2018</strain>
    </source>
</reference>
<comment type="caution">
    <text evidence="1">The sequence shown here is derived from an EMBL/GenBank/DDBJ whole genome shotgun (WGS) entry which is preliminary data.</text>
</comment>
<proteinExistence type="predicted"/>
<organism evidence="1 2">
    <name type="scientific">Psilocybe cubensis</name>
    <name type="common">Psychedelic mushroom</name>
    <name type="synonym">Stropharia cubensis</name>
    <dbReference type="NCBI Taxonomy" id="181762"/>
    <lineage>
        <taxon>Eukaryota</taxon>
        <taxon>Fungi</taxon>
        <taxon>Dikarya</taxon>
        <taxon>Basidiomycota</taxon>
        <taxon>Agaricomycotina</taxon>
        <taxon>Agaricomycetes</taxon>
        <taxon>Agaricomycetidae</taxon>
        <taxon>Agaricales</taxon>
        <taxon>Agaricineae</taxon>
        <taxon>Strophariaceae</taxon>
        <taxon>Psilocybe</taxon>
    </lineage>
</organism>
<keyword evidence="2" id="KW-1185">Reference proteome</keyword>
<sequence length="583" mass="64694">MSHPIAFTRPEYDCQTIDSSGSAQNWTLVKERLRILNCGKDAHGYSEFSGFGCPPLTLGKSGDIYLDLDPASINLYGRYTDEWKLWPGPHSRDDVLLHPIYQNRCLWCSETIGWQALNRVQLHQDKSRQIVIANSATYEEHQKYVKKRQILETNGPNPKRSKTTKSPNQSQASSSCQRIPKNSRPTTNSPSRFVSSGGQLTTASVRVHMAFGSQVIANTSAGLRSPIAEGNGMGTGEEPSNLVADFEKLKDVANTAVYGLQIAQQQIDRLKQENDFLRSTLAQLSQNDRSRVHHTPRVESALTSLDRGTERLTGQTPDVNTEVPPNGIPDDADFLSVNSSRISGNWIPNDSLVQMQTSGAHAVESDLDHPPSSLRVADSMPIDIGCTAQSQALVNDKEAADLPMPPSSVHSLHSYRVESETEDAPAGAGIEAPLQLKLKLEQAHMSILYGQVDDFIACRLCRAQGSPIFEIKAATQDSRKAMERHLIEEHPVEVETMCCLKYDDLQQLKDGDYRRYTLRTIGRKTGLRSNLSDAQFCHHPTLANNKGIFPLIATFTERLDNYRMGEYVPTNLTADTNFMELTA</sequence>